<dbReference type="AlphaFoldDB" id="A0A0H4R0D4"/>
<protein>
    <recommendedName>
        <fullName evidence="3">DUF1819 family protein</fullName>
    </recommendedName>
</protein>
<evidence type="ECO:0000313" key="1">
    <source>
        <dbReference type="EMBL" id="AKP67180.1"/>
    </source>
</evidence>
<dbReference type="STRING" id="1007676.ABM34_06270"/>
<dbReference type="InterPro" id="IPR023137">
    <property type="entry name" value="BrxA_sf"/>
</dbReference>
<dbReference type="Gene3D" id="1.10.3540.10">
    <property type="entry name" value="uncharacterized protein from magnetospirillum magneticum domain"/>
    <property type="match status" value="1"/>
</dbReference>
<dbReference type="OrthoDB" id="3078533at2"/>
<sequence length="197" mass="23439">MPEYSANMISHSFWQDEFTLYIDFLNDDFTDAEIRKMAVEDNCFQQKTEARSIDTYRTLKRRIGSLDDDYLELYPSLDVSNKKLVNIISIMLMDKLFDEFMYEVFREEIMLGDSMLHDYEIEAFFTRKQVESDQVANWSDQTITRLTGLFKTFNRNAGLMIDKGSYDEIVRPFLDFRLEDLLQEKKQFRQLASLTGR</sequence>
<dbReference type="Pfam" id="PF08849">
    <property type="entry name" value="BrxA"/>
    <property type="match status" value="1"/>
</dbReference>
<evidence type="ECO:0008006" key="3">
    <source>
        <dbReference type="Google" id="ProtNLM"/>
    </source>
</evidence>
<dbReference type="PATRIC" id="fig|1007676.4.peg.1246"/>
<organism evidence="1 2">
    <name type="scientific">Companilactobacillus ginsenosidimutans</name>
    <dbReference type="NCBI Taxonomy" id="1007676"/>
    <lineage>
        <taxon>Bacteria</taxon>
        <taxon>Bacillati</taxon>
        <taxon>Bacillota</taxon>
        <taxon>Bacilli</taxon>
        <taxon>Lactobacillales</taxon>
        <taxon>Lactobacillaceae</taxon>
        <taxon>Companilactobacillus</taxon>
    </lineage>
</organism>
<dbReference type="KEGG" id="lgn:ABM34_06270"/>
<gene>
    <name evidence="1" type="ORF">ABM34_06270</name>
</gene>
<proteinExistence type="predicted"/>
<dbReference type="InterPro" id="IPR014948">
    <property type="entry name" value="BrxA"/>
</dbReference>
<dbReference type="EMBL" id="CP012034">
    <property type="protein sequence ID" value="AKP67180.1"/>
    <property type="molecule type" value="Genomic_DNA"/>
</dbReference>
<keyword evidence="2" id="KW-1185">Reference proteome</keyword>
<dbReference type="Proteomes" id="UP000036106">
    <property type="component" value="Chromosome"/>
</dbReference>
<evidence type="ECO:0000313" key="2">
    <source>
        <dbReference type="Proteomes" id="UP000036106"/>
    </source>
</evidence>
<name>A0A0H4R0D4_9LACO</name>
<accession>A0A0H4R0D4</accession>
<dbReference type="RefSeq" id="WP_048704322.1">
    <property type="nucleotide sequence ID" value="NZ_CP012034.1"/>
</dbReference>
<reference evidence="2" key="1">
    <citation type="submission" date="2015-07" db="EMBL/GenBank/DDBJ databases">
        <title>Lactobacillus ginsenosidimutans/EMML 3141/ whole genome sequencing.</title>
        <authorList>
            <person name="Kim M.K."/>
            <person name="Im W.-T."/>
            <person name="Srinivasan S."/>
            <person name="Lee J.-J."/>
        </authorList>
    </citation>
    <scope>NUCLEOTIDE SEQUENCE [LARGE SCALE GENOMIC DNA]</scope>
    <source>
        <strain evidence="2">EMML 3041</strain>
    </source>
</reference>